<evidence type="ECO:0000313" key="3">
    <source>
        <dbReference type="Proteomes" id="UP000693738"/>
    </source>
</evidence>
<dbReference type="Proteomes" id="UP000693738">
    <property type="component" value="Unassembled WGS sequence"/>
</dbReference>
<evidence type="ECO:0000313" key="2">
    <source>
        <dbReference type="EMBL" id="CAG7559851.1"/>
    </source>
</evidence>
<dbReference type="AlphaFoldDB" id="A0A8J2NAL0"/>
<organism evidence="2 3">
    <name type="scientific">Fusarium equiseti</name>
    <name type="common">Fusarium scirpi</name>
    <dbReference type="NCBI Taxonomy" id="61235"/>
    <lineage>
        <taxon>Eukaryota</taxon>
        <taxon>Fungi</taxon>
        <taxon>Dikarya</taxon>
        <taxon>Ascomycota</taxon>
        <taxon>Pezizomycotina</taxon>
        <taxon>Sordariomycetes</taxon>
        <taxon>Hypocreomycetidae</taxon>
        <taxon>Hypocreales</taxon>
        <taxon>Nectriaceae</taxon>
        <taxon>Fusarium</taxon>
        <taxon>Fusarium incarnatum-equiseti species complex</taxon>
    </lineage>
</organism>
<keyword evidence="1" id="KW-1133">Transmembrane helix</keyword>
<dbReference type="CDD" id="cd22997">
    <property type="entry name" value="GT_LH"/>
    <property type="match status" value="1"/>
</dbReference>
<feature type="transmembrane region" description="Helical" evidence="1">
    <location>
        <begin position="59"/>
        <end position="78"/>
    </location>
</feature>
<keyword evidence="1" id="KW-0812">Transmembrane</keyword>
<dbReference type="PANTHER" id="PTHR36587:SF2">
    <property type="entry name" value="EXPRESSION SITE-ASSOCIATED GENE 3 (ESAG3)-LIKE PROTEIN"/>
    <property type="match status" value="1"/>
</dbReference>
<dbReference type="PANTHER" id="PTHR36587">
    <property type="entry name" value="EXPRESSION SITE-ASSOCIATED GENE 3 (ESAG3)-LIKE PROTEIN"/>
    <property type="match status" value="1"/>
</dbReference>
<protein>
    <submittedName>
        <fullName evidence="2">Uncharacterized protein</fullName>
    </submittedName>
</protein>
<sequence>MRSCQDTLRKGDSKFQWLQSLFHALLGYQELPTTTVKDKAETTSQYTPRRCLRLSTRGIFLVLAAILLIPTFLALAAFEGRQYLFDGTGDVFEVAEDQTAVPKAIPEVVPGLVKGSSPTADVVPDTPGEPLDMSDSLDVLDESEVPVDPEALAIPTSPEDPDAATVLDAETAPDSADAVDAPEAPEVPVAIPVMAKPPKMPQQVSNRRLVILLPANAPGVNLCKAVVTAIALGYPTPIILNWGKSGSHLAKIAGVLDYLDWSVRLKSSHKDHLNPDDLIMVADSSDSWFQLPPSVLIQRYHDLNAEADERLQKQWTGSGPCPMKQTIMVSTQKRCWPSPPSGSELHCTELPESPLREDLYGPDTDADPEMRMVDVRPKYLNSGAFIGPVGDMRRYFRRAQNRYTDKKAIQGNHFYSDQGFFGEIWGEQEVWRTWRREIGDNIDGNLNASAMVRDQFEYHVGLDYYQTISIPTVFEEDDGDIVSLNNQSMIAQRSAELEIEPVRLTQVPPEIANATNPIDRVVSAEQRRSLDWGDMNVYADFFTTAIPVNIHHNAHINNLKDRRIWWWPRMWFFPYLRDLVTAQLKQRRQQPLHRLQTPEDGKIVYWGLEKYKEIRRFMDLRRELVTSDFGGICMSKWAKKEKQNWWDAVFMDDRGAWEL</sequence>
<keyword evidence="1" id="KW-0472">Membrane</keyword>
<accession>A0A8J2NAL0</accession>
<comment type="caution">
    <text evidence="2">The sequence shown here is derived from an EMBL/GenBank/DDBJ whole genome shotgun (WGS) entry which is preliminary data.</text>
</comment>
<proteinExistence type="predicted"/>
<evidence type="ECO:0000256" key="1">
    <source>
        <dbReference type="SAM" id="Phobius"/>
    </source>
</evidence>
<reference evidence="2" key="1">
    <citation type="submission" date="2021-05" db="EMBL/GenBank/DDBJ databases">
        <authorList>
            <person name="Khan N."/>
        </authorList>
    </citation>
    <scope>NUCLEOTIDE SEQUENCE</scope>
</reference>
<name>A0A8J2NAL0_FUSEQ</name>
<gene>
    <name evidence="2" type="ORF">FEQUK3_LOCUS5593</name>
</gene>
<dbReference type="EMBL" id="CAJSTJ010000130">
    <property type="protein sequence ID" value="CAG7559851.1"/>
    <property type="molecule type" value="Genomic_DNA"/>
</dbReference>